<evidence type="ECO:0000313" key="15">
    <source>
        <dbReference type="EMBL" id="ESR23301.1"/>
    </source>
</evidence>
<reference evidence="15 16" key="1">
    <citation type="journal article" date="2014" name="Genome Announc.">
        <title>Draft Genome Sequence of Lutibaculum baratangense Strain AMV1T, Isolated from a Mud Volcano in Andamans, India.</title>
        <authorList>
            <person name="Singh A."/>
            <person name="Sreenivas A."/>
            <person name="Sathyanarayana Reddy G."/>
            <person name="Pinnaka A.K."/>
            <person name="Shivaji S."/>
        </authorList>
    </citation>
    <scope>NUCLEOTIDE SEQUENCE [LARGE SCALE GENOMIC DNA]</scope>
    <source>
        <strain evidence="15 16">AMV1</strain>
    </source>
</reference>
<dbReference type="InterPro" id="IPR000620">
    <property type="entry name" value="EamA_dom"/>
</dbReference>
<keyword evidence="8" id="KW-0448">Lipopolysaccharide biosynthesis</keyword>
<evidence type="ECO:0000313" key="16">
    <source>
        <dbReference type="Proteomes" id="UP000017819"/>
    </source>
</evidence>
<evidence type="ECO:0000256" key="1">
    <source>
        <dbReference type="ARBA" id="ARBA00004651"/>
    </source>
</evidence>
<keyword evidence="4" id="KW-0444">Lipid biosynthesis</keyword>
<dbReference type="Proteomes" id="UP000017819">
    <property type="component" value="Unassembled WGS sequence"/>
</dbReference>
<accession>V4RAU6</accession>
<evidence type="ECO:0000256" key="11">
    <source>
        <dbReference type="ARBA" id="ARBA00023136"/>
    </source>
</evidence>
<dbReference type="PANTHER" id="PTHR30561">
    <property type="entry name" value="SMR FAMILY PROTON-DEPENDENT DRUG EFFLUX TRANSPORTER SUGE"/>
    <property type="match status" value="1"/>
</dbReference>
<feature type="transmembrane region" description="Helical" evidence="13">
    <location>
        <begin position="234"/>
        <end position="255"/>
    </location>
</feature>
<keyword evidence="10" id="KW-0443">Lipid metabolism</keyword>
<dbReference type="InterPro" id="IPR037185">
    <property type="entry name" value="EmrE-like"/>
</dbReference>
<keyword evidence="7 13" id="KW-0812">Transmembrane</keyword>
<evidence type="ECO:0000256" key="13">
    <source>
        <dbReference type="SAM" id="Phobius"/>
    </source>
</evidence>
<dbReference type="GO" id="GO:0009245">
    <property type="term" value="P:lipid A biosynthetic process"/>
    <property type="evidence" value="ECO:0007669"/>
    <property type="project" value="UniProtKB-KW"/>
</dbReference>
<dbReference type="Gene3D" id="1.10.3730.20">
    <property type="match status" value="2"/>
</dbReference>
<evidence type="ECO:0000256" key="12">
    <source>
        <dbReference type="ARBA" id="ARBA00038032"/>
    </source>
</evidence>
<organism evidence="15 16">
    <name type="scientific">Lutibaculum baratangense AMV1</name>
    <dbReference type="NCBI Taxonomy" id="631454"/>
    <lineage>
        <taxon>Bacteria</taxon>
        <taxon>Pseudomonadati</taxon>
        <taxon>Pseudomonadota</taxon>
        <taxon>Alphaproteobacteria</taxon>
        <taxon>Hyphomicrobiales</taxon>
        <taxon>Tepidamorphaceae</taxon>
        <taxon>Lutibaculum</taxon>
    </lineage>
</organism>
<name>V4RAU6_9HYPH</name>
<evidence type="ECO:0000256" key="9">
    <source>
        <dbReference type="ARBA" id="ARBA00022989"/>
    </source>
</evidence>
<evidence type="ECO:0000256" key="7">
    <source>
        <dbReference type="ARBA" id="ARBA00022692"/>
    </source>
</evidence>
<dbReference type="SUPFAM" id="SSF103481">
    <property type="entry name" value="Multidrug resistance efflux transporter EmrE"/>
    <property type="match status" value="2"/>
</dbReference>
<feature type="transmembrane region" description="Helical" evidence="13">
    <location>
        <begin position="88"/>
        <end position="109"/>
    </location>
</feature>
<feature type="transmembrane region" description="Helical" evidence="13">
    <location>
        <begin position="173"/>
        <end position="194"/>
    </location>
</feature>
<evidence type="ECO:0000256" key="3">
    <source>
        <dbReference type="ARBA" id="ARBA00022475"/>
    </source>
</evidence>
<keyword evidence="11 13" id="KW-0472">Membrane</keyword>
<dbReference type="GO" id="GO:0005886">
    <property type="term" value="C:plasma membrane"/>
    <property type="evidence" value="ECO:0007669"/>
    <property type="project" value="UniProtKB-SubCell"/>
</dbReference>
<dbReference type="EMBL" id="AWXZ01000039">
    <property type="protein sequence ID" value="ESR23301.1"/>
    <property type="molecule type" value="Genomic_DNA"/>
</dbReference>
<evidence type="ECO:0000256" key="5">
    <source>
        <dbReference type="ARBA" id="ARBA00022519"/>
    </source>
</evidence>
<keyword evidence="16" id="KW-1185">Reference proteome</keyword>
<dbReference type="Pfam" id="PF00892">
    <property type="entry name" value="EamA"/>
    <property type="match status" value="1"/>
</dbReference>
<evidence type="ECO:0000256" key="8">
    <source>
        <dbReference type="ARBA" id="ARBA00022985"/>
    </source>
</evidence>
<dbReference type="RefSeq" id="WP_023433487.1">
    <property type="nucleotide sequence ID" value="NZ_AWXZ01000039.1"/>
</dbReference>
<dbReference type="PATRIC" id="fig|631454.5.peg.3329"/>
<feature type="domain" description="EamA" evidence="14">
    <location>
        <begin position="145"/>
        <end position="278"/>
    </location>
</feature>
<dbReference type="PANTHER" id="PTHR30561:SF1">
    <property type="entry name" value="MULTIDRUG TRANSPORTER EMRE"/>
    <property type="match status" value="1"/>
</dbReference>
<feature type="transmembrane region" description="Helical" evidence="13">
    <location>
        <begin position="58"/>
        <end position="76"/>
    </location>
</feature>
<feature type="transmembrane region" description="Helical" evidence="13">
    <location>
        <begin position="206"/>
        <end position="228"/>
    </location>
</feature>
<dbReference type="InterPro" id="IPR000390">
    <property type="entry name" value="Small_drug/metabolite_transptr"/>
</dbReference>
<dbReference type="eggNOG" id="COG0697">
    <property type="taxonomic scope" value="Bacteria"/>
</dbReference>
<keyword evidence="2" id="KW-0813">Transport</keyword>
<dbReference type="OrthoDB" id="9783707at2"/>
<evidence type="ECO:0000256" key="10">
    <source>
        <dbReference type="ARBA" id="ARBA00023098"/>
    </source>
</evidence>
<evidence type="ECO:0000256" key="2">
    <source>
        <dbReference type="ARBA" id="ARBA00022448"/>
    </source>
</evidence>
<comment type="subcellular location">
    <subcellularLocation>
        <location evidence="1">Cell membrane</location>
        <topology evidence="1">Multi-pass membrane protein</topology>
    </subcellularLocation>
</comment>
<keyword evidence="9 13" id="KW-1133">Transmembrane helix</keyword>
<proteinExistence type="inferred from homology"/>
<feature type="transmembrane region" description="Helical" evidence="13">
    <location>
        <begin position="262"/>
        <end position="278"/>
    </location>
</feature>
<comment type="similarity">
    <text evidence="12">Belongs to the drug/metabolite transporter (DMT) superfamily. Small multidrug resistance (SMR) (TC 2.A.7.1) family.</text>
</comment>
<sequence length="280" mass="29362">MSLTVATAVLLAALLHASWNAILRFSSDRMVTLALLTGSSGIVALAGLPFVEVPPAAAWPWLSASVFLHLGYNLFLGTAYRYGELGKVYPLARGAAPLVTLLAGVFLVGETLSPQATLGIVLLGCGIVALTFERGWRVLLQAPRGTAFALITSLFISAYSVSDGLGARAAGNAHAYTLWLFALDGLPLAIYVFATRRGEAIAALRLSWLSGCVAGMLSLGAYWIVIWAMTVAPIALVAALRETSVLFAVGIGIVFLGERLSVPRLASILVVLAGLAILRL</sequence>
<keyword evidence="5" id="KW-0997">Cell inner membrane</keyword>
<gene>
    <name evidence="15" type="ORF">N177_3369</name>
</gene>
<feature type="transmembrane region" description="Helical" evidence="13">
    <location>
        <begin position="115"/>
        <end position="132"/>
    </location>
</feature>
<evidence type="ECO:0000256" key="6">
    <source>
        <dbReference type="ARBA" id="ARBA00022556"/>
    </source>
</evidence>
<dbReference type="GO" id="GO:0009103">
    <property type="term" value="P:lipopolysaccharide biosynthetic process"/>
    <property type="evidence" value="ECO:0007669"/>
    <property type="project" value="UniProtKB-KW"/>
</dbReference>
<dbReference type="AlphaFoldDB" id="V4RAU6"/>
<keyword evidence="6" id="KW-0441">Lipid A biosynthesis</keyword>
<keyword evidence="3" id="KW-1003">Cell membrane</keyword>
<comment type="caution">
    <text evidence="15">The sequence shown here is derived from an EMBL/GenBank/DDBJ whole genome shotgun (WGS) entry which is preliminary data.</text>
</comment>
<protein>
    <submittedName>
        <fullName evidence="15">Integral membrane protein</fullName>
    </submittedName>
</protein>
<feature type="transmembrane region" description="Helical" evidence="13">
    <location>
        <begin position="144"/>
        <end position="161"/>
    </location>
</feature>
<dbReference type="GO" id="GO:0022857">
    <property type="term" value="F:transmembrane transporter activity"/>
    <property type="evidence" value="ECO:0007669"/>
    <property type="project" value="InterPro"/>
</dbReference>
<evidence type="ECO:0000259" key="14">
    <source>
        <dbReference type="Pfam" id="PF00892"/>
    </source>
</evidence>
<evidence type="ECO:0000256" key="4">
    <source>
        <dbReference type="ARBA" id="ARBA00022516"/>
    </source>
</evidence>